<feature type="compositionally biased region" description="Basic residues" evidence="1">
    <location>
        <begin position="621"/>
        <end position="631"/>
    </location>
</feature>
<dbReference type="Proteomes" id="UP001302812">
    <property type="component" value="Unassembled WGS sequence"/>
</dbReference>
<reference evidence="2" key="2">
    <citation type="submission" date="2023-05" db="EMBL/GenBank/DDBJ databases">
        <authorList>
            <consortium name="Lawrence Berkeley National Laboratory"/>
            <person name="Steindorff A."/>
            <person name="Hensen N."/>
            <person name="Bonometti L."/>
            <person name="Westerberg I."/>
            <person name="Brannstrom I.O."/>
            <person name="Guillou S."/>
            <person name="Cros-Aarteil S."/>
            <person name="Calhoun S."/>
            <person name="Haridas S."/>
            <person name="Kuo A."/>
            <person name="Mondo S."/>
            <person name="Pangilinan J."/>
            <person name="Riley R."/>
            <person name="Labutti K."/>
            <person name="Andreopoulos B."/>
            <person name="Lipzen A."/>
            <person name="Chen C."/>
            <person name="Yanf M."/>
            <person name="Daum C."/>
            <person name="Ng V."/>
            <person name="Clum A."/>
            <person name="Ohm R."/>
            <person name="Martin F."/>
            <person name="Silar P."/>
            <person name="Natvig D."/>
            <person name="Lalanne C."/>
            <person name="Gautier V."/>
            <person name="Ament-Velasquez S.L."/>
            <person name="Kruys A."/>
            <person name="Hutchinson M.I."/>
            <person name="Powell A.J."/>
            <person name="Barry K."/>
            <person name="Miller A.N."/>
            <person name="Grigoriev I.V."/>
            <person name="Debuchy R."/>
            <person name="Gladieux P."/>
            <person name="Thoren M.H."/>
            <person name="Johannesson H."/>
        </authorList>
    </citation>
    <scope>NUCLEOTIDE SEQUENCE</scope>
    <source>
        <strain evidence="2">CBS 508.74</strain>
    </source>
</reference>
<name>A0AAN6TF67_9PEZI</name>
<feature type="compositionally biased region" description="Pro residues" evidence="1">
    <location>
        <begin position="650"/>
        <end position="663"/>
    </location>
</feature>
<feature type="compositionally biased region" description="Polar residues" evidence="1">
    <location>
        <begin position="869"/>
        <end position="883"/>
    </location>
</feature>
<feature type="compositionally biased region" description="Basic and acidic residues" evidence="1">
    <location>
        <begin position="706"/>
        <end position="732"/>
    </location>
</feature>
<dbReference type="RefSeq" id="XP_064670641.1">
    <property type="nucleotide sequence ID" value="XM_064819149.1"/>
</dbReference>
<feature type="compositionally biased region" description="Polar residues" evidence="1">
    <location>
        <begin position="939"/>
        <end position="951"/>
    </location>
</feature>
<dbReference type="Pfam" id="PF12520">
    <property type="entry name" value="DUF3723"/>
    <property type="match status" value="1"/>
</dbReference>
<feature type="compositionally biased region" description="Pro residues" evidence="1">
    <location>
        <begin position="958"/>
        <end position="971"/>
    </location>
</feature>
<keyword evidence="3" id="KW-1185">Reference proteome</keyword>
<accession>A0AAN6TF67</accession>
<feature type="compositionally biased region" description="Polar residues" evidence="1">
    <location>
        <begin position="804"/>
        <end position="814"/>
    </location>
</feature>
<feature type="region of interest" description="Disordered" evidence="1">
    <location>
        <begin position="603"/>
        <end position="1024"/>
    </location>
</feature>
<feature type="compositionally biased region" description="Basic and acidic residues" evidence="1">
    <location>
        <begin position="884"/>
        <end position="899"/>
    </location>
</feature>
<comment type="caution">
    <text evidence="2">The sequence shown here is derived from an EMBL/GenBank/DDBJ whole genome shotgun (WGS) entry which is preliminary data.</text>
</comment>
<gene>
    <name evidence="2" type="ORF">N656DRAFT_844645</name>
</gene>
<feature type="compositionally biased region" description="Polar residues" evidence="1">
    <location>
        <begin position="1003"/>
        <end position="1016"/>
    </location>
</feature>
<evidence type="ECO:0000313" key="2">
    <source>
        <dbReference type="EMBL" id="KAK4113071.1"/>
    </source>
</evidence>
<dbReference type="AlphaFoldDB" id="A0AAN6TF67"/>
<dbReference type="EMBL" id="MU853340">
    <property type="protein sequence ID" value="KAK4113071.1"/>
    <property type="molecule type" value="Genomic_DNA"/>
</dbReference>
<proteinExistence type="predicted"/>
<sequence>MADERIVGIIRVPLNAFTYQPGRGRGQDAAAVRRLSRLFGKDCRPDKWEHHIKGEINAATYNRVLLALGISEAELRSTIQTGKYPLVPLRRCILCLDGRQRTAAARRRFGKNFYWPVKLYRNPNVSIFSRQTKYPDGEICYRIFSFELGKTDKAESWRLELSEDKEKILNLLLRKENGKLKNKDIIESLWEVLQFPGMRRGFKLGIWHKYLALLCSENLVRYVRRIFDIFFWKITAGNPPLVPYFDDDSISCVQRRNPSNSADRRYIRRMVDTGQFLRGVKDASVRQRIKQNLFSLNVIVPSFETLHQNMIYFSIGAKILRKYIVDDEPDKLRRNGGDALFQSLRACWKPTAEPIVEVAEGVVQRLLSLNTELACYLLFLDGQRDFPHLSNDPLLQDRRGEPPPAAGKDDWYVFRRRARARQLGFRTTKISRGLAEAPPLPRPMEWNRDTQAKDWRGGKPSVGNFFDLRRDAFLPTLQQAGCRRDVTAAFVQKDFMEAFFGPCSYMTEGPEMPINWSAPGGLSMQVDDEEQVTRDAGPEEPMQVNETLLSAHGGQASSLPSQTQEVRHELSFPMQEITPPLPDGTQAPIPNPTPVDVQASVLAETLETPPPRGDRNSDRRPPRRRDSKPRSKSPSSRTPISRNRRERPKAGPPRSPILPPGPTGPTATEELARQSRAPEPVEVPESQNTSQEGPVQEPIPGPIADPTRDPARSQRAEARHRAEKSNPNERYRSPVPRNPNSRSRREQPKVGPPRSIILPHSPTPVPSPPGADTAIEMPPRKSPRNPTQEPQLHKSLVIQGQGLDETQSPLQQSPTTETEETDDGPNRAKGGPSNRSPIRPPSPPLVPDLPGAEPAGEEPSGRLAIYPPKSQTRVAQFPKSTMFTDKRTENQELRPHQTEDPIQQEHLQDEENRSSSRYKTPRLQDSGLHGRSRARSHSKSPSFQSPISQNRRTQRSPIAPPRLPTQVPSPPGDETASESLRRSQIYPPRNRTQEFLPRAGFSSLRTQERSLSQQEPPTEDTLGA</sequence>
<evidence type="ECO:0000313" key="3">
    <source>
        <dbReference type="Proteomes" id="UP001302812"/>
    </source>
</evidence>
<protein>
    <submittedName>
        <fullName evidence="2">Uncharacterized protein</fullName>
    </submittedName>
</protein>
<dbReference type="GeneID" id="89943275"/>
<evidence type="ECO:0000256" key="1">
    <source>
        <dbReference type="SAM" id="MobiDB-lite"/>
    </source>
</evidence>
<reference evidence="2" key="1">
    <citation type="journal article" date="2023" name="Mol. Phylogenet. Evol.">
        <title>Genome-scale phylogeny and comparative genomics of the fungal order Sordariales.</title>
        <authorList>
            <person name="Hensen N."/>
            <person name="Bonometti L."/>
            <person name="Westerberg I."/>
            <person name="Brannstrom I.O."/>
            <person name="Guillou S."/>
            <person name="Cros-Aarteil S."/>
            <person name="Calhoun S."/>
            <person name="Haridas S."/>
            <person name="Kuo A."/>
            <person name="Mondo S."/>
            <person name="Pangilinan J."/>
            <person name="Riley R."/>
            <person name="LaButti K."/>
            <person name="Andreopoulos B."/>
            <person name="Lipzen A."/>
            <person name="Chen C."/>
            <person name="Yan M."/>
            <person name="Daum C."/>
            <person name="Ng V."/>
            <person name="Clum A."/>
            <person name="Steindorff A."/>
            <person name="Ohm R.A."/>
            <person name="Martin F."/>
            <person name="Silar P."/>
            <person name="Natvig D.O."/>
            <person name="Lalanne C."/>
            <person name="Gautier V."/>
            <person name="Ament-Velasquez S.L."/>
            <person name="Kruys A."/>
            <person name="Hutchinson M.I."/>
            <person name="Powell A.J."/>
            <person name="Barry K."/>
            <person name="Miller A.N."/>
            <person name="Grigoriev I.V."/>
            <person name="Debuchy R."/>
            <person name="Gladieux P."/>
            <person name="Hiltunen Thoren M."/>
            <person name="Johannesson H."/>
        </authorList>
    </citation>
    <scope>NUCLEOTIDE SEQUENCE</scope>
    <source>
        <strain evidence="2">CBS 508.74</strain>
    </source>
</reference>
<feature type="compositionally biased region" description="Pro residues" evidence="1">
    <location>
        <begin position="838"/>
        <end position="847"/>
    </location>
</feature>
<dbReference type="InterPro" id="IPR022198">
    <property type="entry name" value="DUF3723"/>
</dbReference>
<feature type="region of interest" description="Disordered" evidence="1">
    <location>
        <begin position="575"/>
        <end position="594"/>
    </location>
</feature>
<organism evidence="2 3">
    <name type="scientific">Canariomyces notabilis</name>
    <dbReference type="NCBI Taxonomy" id="2074819"/>
    <lineage>
        <taxon>Eukaryota</taxon>
        <taxon>Fungi</taxon>
        <taxon>Dikarya</taxon>
        <taxon>Ascomycota</taxon>
        <taxon>Pezizomycotina</taxon>
        <taxon>Sordariomycetes</taxon>
        <taxon>Sordariomycetidae</taxon>
        <taxon>Sordariales</taxon>
        <taxon>Chaetomiaceae</taxon>
        <taxon>Canariomyces</taxon>
    </lineage>
</organism>
<feature type="compositionally biased region" description="Low complexity" evidence="1">
    <location>
        <begin position="632"/>
        <end position="641"/>
    </location>
</feature>